<evidence type="ECO:0000313" key="2">
    <source>
        <dbReference type="Proteomes" id="UP000653674"/>
    </source>
</evidence>
<keyword evidence="2" id="KW-1185">Reference proteome</keyword>
<protein>
    <submittedName>
        <fullName evidence="1">Uncharacterized protein</fullName>
    </submittedName>
</protein>
<proteinExistence type="predicted"/>
<dbReference type="Pfam" id="PF19939">
    <property type="entry name" value="DUF6401"/>
    <property type="match status" value="1"/>
</dbReference>
<dbReference type="AlphaFoldDB" id="A0A8J3LRM2"/>
<organism evidence="1 2">
    <name type="scientific">Planosporangium flavigriseum</name>
    <dbReference type="NCBI Taxonomy" id="373681"/>
    <lineage>
        <taxon>Bacteria</taxon>
        <taxon>Bacillati</taxon>
        <taxon>Actinomycetota</taxon>
        <taxon>Actinomycetes</taxon>
        <taxon>Micromonosporales</taxon>
        <taxon>Micromonosporaceae</taxon>
        <taxon>Planosporangium</taxon>
    </lineage>
</organism>
<gene>
    <name evidence="1" type="ORF">Pfl04_39190</name>
</gene>
<dbReference type="EMBL" id="BONU01000032">
    <property type="protein sequence ID" value="GIG75515.1"/>
    <property type="molecule type" value="Genomic_DNA"/>
</dbReference>
<comment type="caution">
    <text evidence="1">The sequence shown here is derived from an EMBL/GenBank/DDBJ whole genome shotgun (WGS) entry which is preliminary data.</text>
</comment>
<dbReference type="Proteomes" id="UP000653674">
    <property type="component" value="Unassembled WGS sequence"/>
</dbReference>
<evidence type="ECO:0000313" key="1">
    <source>
        <dbReference type="EMBL" id="GIG75515.1"/>
    </source>
</evidence>
<name>A0A8J3LRM2_9ACTN</name>
<sequence length="116" mass="12026">MSAVFENLRPDAGLWGAEFALAQLRGQVGASGLSAMRADPALLAQVDQHVAAVRDALIEAGGRVSAVGLAAYADGVLDTAASHGWQMPSDLDGLEWSAACWVLVRLLAVCVVAETH</sequence>
<dbReference type="InterPro" id="IPR045647">
    <property type="entry name" value="DUF6401"/>
</dbReference>
<reference evidence="1" key="1">
    <citation type="submission" date="2021-01" db="EMBL/GenBank/DDBJ databases">
        <title>Whole genome shotgun sequence of Planosporangium flavigriseum NBRC 105377.</title>
        <authorList>
            <person name="Komaki H."/>
            <person name="Tamura T."/>
        </authorList>
    </citation>
    <scope>NUCLEOTIDE SEQUENCE</scope>
    <source>
        <strain evidence="1">NBRC 105377</strain>
    </source>
</reference>
<dbReference type="RefSeq" id="WP_239075633.1">
    <property type="nucleotide sequence ID" value="NZ_BAAAQJ010000009.1"/>
</dbReference>
<accession>A0A8J3LRM2</accession>